<dbReference type="Proteomes" id="UP000188318">
    <property type="component" value="Unassembled WGS sequence"/>
</dbReference>
<dbReference type="CDD" id="cd07822">
    <property type="entry name" value="SRPBCC_4"/>
    <property type="match status" value="1"/>
</dbReference>
<evidence type="ECO:0000313" key="2">
    <source>
        <dbReference type="Proteomes" id="UP000188318"/>
    </source>
</evidence>
<dbReference type="VEuPathDB" id="FungiDB:ASPCADRAFT_134038"/>
<organism evidence="1 2">
    <name type="scientific">Aspergillus carbonarius (strain ITEM 5010)</name>
    <dbReference type="NCBI Taxonomy" id="602072"/>
    <lineage>
        <taxon>Eukaryota</taxon>
        <taxon>Fungi</taxon>
        <taxon>Dikarya</taxon>
        <taxon>Ascomycota</taxon>
        <taxon>Pezizomycotina</taxon>
        <taxon>Eurotiomycetes</taxon>
        <taxon>Eurotiomycetidae</taxon>
        <taxon>Eurotiales</taxon>
        <taxon>Aspergillaceae</taxon>
        <taxon>Aspergillus</taxon>
        <taxon>Aspergillus subgen. Circumdati</taxon>
    </lineage>
</organism>
<proteinExistence type="predicted"/>
<dbReference type="InterPro" id="IPR023393">
    <property type="entry name" value="START-like_dom_sf"/>
</dbReference>
<name>A0A1R3RAJ7_ASPC5</name>
<reference evidence="2" key="1">
    <citation type="journal article" date="2017" name="Genome Biol.">
        <title>Comparative genomics reveals high biological diversity and specific adaptations in the industrially and medically important fungal genus Aspergillus.</title>
        <authorList>
            <person name="de Vries R.P."/>
            <person name="Riley R."/>
            <person name="Wiebenga A."/>
            <person name="Aguilar-Osorio G."/>
            <person name="Amillis S."/>
            <person name="Uchima C.A."/>
            <person name="Anderluh G."/>
            <person name="Asadollahi M."/>
            <person name="Askin M."/>
            <person name="Barry K."/>
            <person name="Battaglia E."/>
            <person name="Bayram O."/>
            <person name="Benocci T."/>
            <person name="Braus-Stromeyer S.A."/>
            <person name="Caldana C."/>
            <person name="Canovas D."/>
            <person name="Cerqueira G.C."/>
            <person name="Chen F."/>
            <person name="Chen W."/>
            <person name="Choi C."/>
            <person name="Clum A."/>
            <person name="Dos Santos R.A."/>
            <person name="Damasio A.R."/>
            <person name="Diallinas G."/>
            <person name="Emri T."/>
            <person name="Fekete E."/>
            <person name="Flipphi M."/>
            <person name="Freyberg S."/>
            <person name="Gallo A."/>
            <person name="Gournas C."/>
            <person name="Habgood R."/>
            <person name="Hainaut M."/>
            <person name="Harispe M.L."/>
            <person name="Henrissat B."/>
            <person name="Hilden K.S."/>
            <person name="Hope R."/>
            <person name="Hossain A."/>
            <person name="Karabika E."/>
            <person name="Karaffa L."/>
            <person name="Karanyi Z."/>
            <person name="Krasevec N."/>
            <person name="Kuo A."/>
            <person name="Kusch H."/>
            <person name="LaButti K."/>
            <person name="Lagendijk E.L."/>
            <person name="Lapidus A."/>
            <person name="Levasseur A."/>
            <person name="Lindquist E."/>
            <person name="Lipzen A."/>
            <person name="Logrieco A.F."/>
            <person name="MacCabe A."/>
            <person name="Maekelae M.R."/>
            <person name="Malavazi I."/>
            <person name="Melin P."/>
            <person name="Meyer V."/>
            <person name="Mielnichuk N."/>
            <person name="Miskei M."/>
            <person name="Molnar A.P."/>
            <person name="Mule G."/>
            <person name="Ngan C.Y."/>
            <person name="Orejas M."/>
            <person name="Orosz E."/>
            <person name="Ouedraogo J.P."/>
            <person name="Overkamp K.M."/>
            <person name="Park H.-S."/>
            <person name="Perrone G."/>
            <person name="Piumi F."/>
            <person name="Punt P.J."/>
            <person name="Ram A.F."/>
            <person name="Ramon A."/>
            <person name="Rauscher S."/>
            <person name="Record E."/>
            <person name="Riano-Pachon D.M."/>
            <person name="Robert V."/>
            <person name="Roehrig J."/>
            <person name="Ruller R."/>
            <person name="Salamov A."/>
            <person name="Salih N.S."/>
            <person name="Samson R.A."/>
            <person name="Sandor E."/>
            <person name="Sanguinetti M."/>
            <person name="Schuetze T."/>
            <person name="Sepcic K."/>
            <person name="Shelest E."/>
            <person name="Sherlock G."/>
            <person name="Sophianopoulou V."/>
            <person name="Squina F.M."/>
            <person name="Sun H."/>
            <person name="Susca A."/>
            <person name="Todd R.B."/>
            <person name="Tsang A."/>
            <person name="Unkles S.E."/>
            <person name="van de Wiele N."/>
            <person name="van Rossen-Uffink D."/>
            <person name="Oliveira J.V."/>
            <person name="Vesth T.C."/>
            <person name="Visser J."/>
            <person name="Yu J.-H."/>
            <person name="Zhou M."/>
            <person name="Andersen M.R."/>
            <person name="Archer D.B."/>
            <person name="Baker S.E."/>
            <person name="Benoit I."/>
            <person name="Brakhage A.A."/>
            <person name="Braus G.H."/>
            <person name="Fischer R."/>
            <person name="Frisvad J.C."/>
            <person name="Goldman G.H."/>
            <person name="Houbraken J."/>
            <person name="Oakley B."/>
            <person name="Pocsi I."/>
            <person name="Scazzocchio C."/>
            <person name="Seiboth B."/>
            <person name="vanKuyk P.A."/>
            <person name="Wortman J."/>
            <person name="Dyer P.S."/>
            <person name="Grigoriev I.V."/>
        </authorList>
    </citation>
    <scope>NUCLEOTIDE SEQUENCE [LARGE SCALE GENOMIC DNA]</scope>
    <source>
        <strain evidence="2">ITEM 5010</strain>
    </source>
</reference>
<dbReference type="OrthoDB" id="509124at2759"/>
<keyword evidence="2" id="KW-1185">Reference proteome</keyword>
<sequence length="161" mass="17475">MPAIITSVEIAAPPSTVRAKFLDFAAIPSYTPTGFIRSIVPADHKPPTTLQPGDKLTCIVGYGKMTLTPVVRHNTSALFSWTGSLPGIFTGEHRFGFEAIAEQPDRTRLVHEEQFGGLLGFLMGGGVVANAAGWNEHTRVGFESFNRDFKAWVEGKATEEL</sequence>
<dbReference type="EMBL" id="KV907510">
    <property type="protein sequence ID" value="OOF91483.1"/>
    <property type="molecule type" value="Genomic_DNA"/>
</dbReference>
<dbReference type="PANTHER" id="PTHR36166">
    <property type="entry name" value="CHROMOSOME 9, WHOLE GENOME SHOTGUN SEQUENCE"/>
    <property type="match status" value="1"/>
</dbReference>
<dbReference type="AlphaFoldDB" id="A0A1R3RAJ7"/>
<dbReference type="SUPFAM" id="SSF55961">
    <property type="entry name" value="Bet v1-like"/>
    <property type="match status" value="1"/>
</dbReference>
<dbReference type="PANTHER" id="PTHR36166:SF1">
    <property type="entry name" value="SRPBCC DOMAIN-CONTAINING PROTEIN"/>
    <property type="match status" value="1"/>
</dbReference>
<dbReference type="STRING" id="602072.A0A1R3RAJ7"/>
<dbReference type="OMA" id="HRFSFEC"/>
<evidence type="ECO:0000313" key="1">
    <source>
        <dbReference type="EMBL" id="OOF91483.1"/>
    </source>
</evidence>
<protein>
    <submittedName>
        <fullName evidence="1">Uncharacterized protein</fullName>
    </submittedName>
</protein>
<dbReference type="Gene3D" id="3.30.530.20">
    <property type="match status" value="1"/>
</dbReference>
<accession>A0A1R3RAJ7</accession>
<gene>
    <name evidence="1" type="ORF">ASPCADRAFT_134038</name>
</gene>